<gene>
    <name evidence="2" type="ORF">CARN1_0889</name>
</gene>
<dbReference type="EMBL" id="CABL01000019">
    <property type="protein sequence ID" value="CBH76409.1"/>
    <property type="molecule type" value="Genomic_DNA"/>
</dbReference>
<proteinExistence type="predicted"/>
<organism evidence="2">
    <name type="scientific">mine drainage metagenome</name>
    <dbReference type="NCBI Taxonomy" id="410659"/>
    <lineage>
        <taxon>unclassified sequences</taxon>
        <taxon>metagenomes</taxon>
        <taxon>ecological metagenomes</taxon>
    </lineage>
</organism>
<accession>E6PIW7</accession>
<sequence>MSHEKKHDPPETEPSEKLKKEIEDAMAVYSDTDMDPNRDDQKDLHHGAEDEEERD</sequence>
<reference evidence="2" key="1">
    <citation type="submission" date="2009-10" db="EMBL/GenBank/DDBJ databases">
        <title>Diversity of trophic interactions inside an arsenic-rich microbial ecosystem.</title>
        <authorList>
            <person name="Bertin P.N."/>
            <person name="Heinrich-Salmeron A."/>
            <person name="Pelletier E."/>
            <person name="Goulhen-Chollet F."/>
            <person name="Arsene-Ploetze F."/>
            <person name="Gallien S."/>
            <person name="Calteau A."/>
            <person name="Vallenet D."/>
            <person name="Casiot C."/>
            <person name="Chane-Woon-Ming B."/>
            <person name="Giloteaux L."/>
            <person name="Barakat M."/>
            <person name="Bonnefoy V."/>
            <person name="Bruneel O."/>
            <person name="Chandler M."/>
            <person name="Cleiss J."/>
            <person name="Duran R."/>
            <person name="Elbaz-Poulichet F."/>
            <person name="Fonknechten N."/>
            <person name="Lauga B."/>
            <person name="Mornico D."/>
            <person name="Ortet P."/>
            <person name="Schaeffer C."/>
            <person name="Siguier P."/>
            <person name="Alexander Thil Smith A."/>
            <person name="Van Dorsselaer A."/>
            <person name="Weissenbach J."/>
            <person name="Medigue C."/>
            <person name="Le Paslier D."/>
        </authorList>
    </citation>
    <scope>NUCLEOTIDE SEQUENCE</scope>
</reference>
<feature type="compositionally biased region" description="Basic and acidic residues" evidence="1">
    <location>
        <begin position="1"/>
        <end position="23"/>
    </location>
</feature>
<feature type="compositionally biased region" description="Basic and acidic residues" evidence="1">
    <location>
        <begin position="35"/>
        <end position="48"/>
    </location>
</feature>
<feature type="region of interest" description="Disordered" evidence="1">
    <location>
        <begin position="1"/>
        <end position="55"/>
    </location>
</feature>
<dbReference type="AlphaFoldDB" id="E6PIW7"/>
<evidence type="ECO:0000313" key="2">
    <source>
        <dbReference type="EMBL" id="CBH76409.1"/>
    </source>
</evidence>
<name>E6PIW7_9ZZZZ</name>
<protein>
    <submittedName>
        <fullName evidence="2">Uncharacterized protein</fullName>
    </submittedName>
</protein>
<evidence type="ECO:0000256" key="1">
    <source>
        <dbReference type="SAM" id="MobiDB-lite"/>
    </source>
</evidence>
<comment type="caution">
    <text evidence="2">The sequence shown here is derived from an EMBL/GenBank/DDBJ whole genome shotgun (WGS) entry which is preliminary data.</text>
</comment>